<keyword evidence="3 6" id="KW-0963">Cytoplasm</keyword>
<dbReference type="InterPro" id="IPR009060">
    <property type="entry name" value="UBA-like_sf"/>
</dbReference>
<protein>
    <recommendedName>
        <fullName evidence="2 6">Elongation factor Ts</fullName>
        <shortName evidence="6">EF-Ts</shortName>
    </recommendedName>
</protein>
<evidence type="ECO:0000256" key="2">
    <source>
        <dbReference type="ARBA" id="ARBA00016956"/>
    </source>
</evidence>
<dbReference type="InterPro" id="IPR014039">
    <property type="entry name" value="Transl_elong_EFTs/EF1B_dimer"/>
</dbReference>
<keyword evidence="5 6" id="KW-0648">Protein biosynthesis</keyword>
<dbReference type="PANTHER" id="PTHR11741:SF0">
    <property type="entry name" value="ELONGATION FACTOR TS, MITOCHONDRIAL"/>
    <property type="match status" value="1"/>
</dbReference>
<feature type="domain" description="Translation elongation factor EFTs/EF1B dimerisation" evidence="9">
    <location>
        <begin position="86"/>
        <end position="304"/>
    </location>
</feature>
<evidence type="ECO:0000256" key="3">
    <source>
        <dbReference type="ARBA" id="ARBA00022490"/>
    </source>
</evidence>
<comment type="caution">
    <text evidence="10">The sequence shown here is derived from an EMBL/GenBank/DDBJ whole genome shotgun (WGS) entry which is preliminary data.</text>
</comment>
<dbReference type="GO" id="GO:0003746">
    <property type="term" value="F:translation elongation factor activity"/>
    <property type="evidence" value="ECO:0007669"/>
    <property type="project" value="UniProtKB-UniRule"/>
</dbReference>
<feature type="region of interest" description="Involved in Mg(2+) ion dislocation from EF-Tu" evidence="6">
    <location>
        <begin position="95"/>
        <end position="98"/>
    </location>
</feature>
<keyword evidence="4 6" id="KW-0251">Elongation factor</keyword>
<dbReference type="STRING" id="217511.GCA_001463845_00385"/>
<reference evidence="10 11" key="1">
    <citation type="journal article" date="2010" name="J. Bacteriol.">
        <title>Genome sequence of Fulvimarina pelagi HTCC2506T, a Mn(II)-oxidizing alphaproteobacterium possessing an aerobic anoxygenic photosynthetic gene cluster and Xanthorhodopsin.</title>
        <authorList>
            <person name="Kang I."/>
            <person name="Oh H.M."/>
            <person name="Lim S.I."/>
            <person name="Ferriera S."/>
            <person name="Giovannoni S.J."/>
            <person name="Cho J.C."/>
        </authorList>
    </citation>
    <scope>NUCLEOTIDE SEQUENCE [LARGE SCALE GENOMIC DNA]</scope>
    <source>
        <strain evidence="10 11">HTCC2506</strain>
    </source>
</reference>
<name>Q0G6D4_9HYPH</name>
<comment type="similarity">
    <text evidence="1 6 7">Belongs to the EF-Ts family.</text>
</comment>
<evidence type="ECO:0000256" key="1">
    <source>
        <dbReference type="ARBA" id="ARBA00005532"/>
    </source>
</evidence>
<dbReference type="PANTHER" id="PTHR11741">
    <property type="entry name" value="ELONGATION FACTOR TS"/>
    <property type="match status" value="1"/>
</dbReference>
<dbReference type="FunFam" id="1.10.286.20:FF:000001">
    <property type="entry name" value="Elongation factor Ts"/>
    <property type="match status" value="1"/>
</dbReference>
<dbReference type="eggNOG" id="COG0264">
    <property type="taxonomic scope" value="Bacteria"/>
</dbReference>
<dbReference type="FunFam" id="1.10.8.10:FF:000001">
    <property type="entry name" value="Elongation factor Ts"/>
    <property type="match status" value="1"/>
</dbReference>
<dbReference type="PROSITE" id="PS01127">
    <property type="entry name" value="EF_TS_2"/>
    <property type="match status" value="1"/>
</dbReference>
<dbReference type="Gene3D" id="3.30.479.20">
    <property type="entry name" value="Elongation factor Ts, dimerisation domain"/>
    <property type="match status" value="2"/>
</dbReference>
<evidence type="ECO:0000256" key="6">
    <source>
        <dbReference type="HAMAP-Rule" id="MF_00050"/>
    </source>
</evidence>
<dbReference type="CDD" id="cd14275">
    <property type="entry name" value="UBA_EF-Ts"/>
    <property type="match status" value="1"/>
</dbReference>
<evidence type="ECO:0000313" key="10">
    <source>
        <dbReference type="EMBL" id="EAU42780.1"/>
    </source>
</evidence>
<dbReference type="GO" id="GO:0005737">
    <property type="term" value="C:cytoplasm"/>
    <property type="evidence" value="ECO:0007669"/>
    <property type="project" value="UniProtKB-SubCell"/>
</dbReference>
<evidence type="ECO:0000256" key="4">
    <source>
        <dbReference type="ARBA" id="ARBA00022768"/>
    </source>
</evidence>
<evidence type="ECO:0000259" key="9">
    <source>
        <dbReference type="Pfam" id="PF00889"/>
    </source>
</evidence>
<dbReference type="EMBL" id="AATP01000001">
    <property type="protein sequence ID" value="EAU42780.1"/>
    <property type="molecule type" value="Genomic_DNA"/>
</dbReference>
<dbReference type="HAMAP" id="MF_00050">
    <property type="entry name" value="EF_Ts"/>
    <property type="match status" value="1"/>
</dbReference>
<sequence>MDKTRCAILIDVKDYEMAITASMVKELREKTGAGMMDCKTALNETNGDMDAAIDWLRKKGIAKADKKSSRTAAEGLIGVASEGGKAVVVEVNSETDFVARNDAFQTLVRDVASVALTTDGTNEAVSNAGYPSSDKSVGDTIKDLIGTIGENMQLRRSAELSVAEGAVATYIHNQVADGVGKLGVLVAIETDGDKEKMAAFGRQVAMHVAATNPLALSPDEVDADVAEREKAIFSDQARASGKPENIIEKMVEGRMRKFYEEVVLLKQAFVINPDTTVEKALEEAAKDAGGKAKITGYVRFALGEGIEREESDFAAEVAAAAGR</sequence>
<dbReference type="HOGENOM" id="CLU_047155_2_0_5"/>
<dbReference type="NCBIfam" id="TIGR00116">
    <property type="entry name" value="tsf"/>
    <property type="match status" value="1"/>
</dbReference>
<accession>Q0G6D4</accession>
<dbReference type="SUPFAM" id="SSF46934">
    <property type="entry name" value="UBA-like"/>
    <property type="match status" value="1"/>
</dbReference>
<keyword evidence="11" id="KW-1185">Reference proteome</keyword>
<gene>
    <name evidence="6" type="primary">tsf</name>
    <name evidence="10" type="ORF">FP2506_08061</name>
</gene>
<comment type="subcellular location">
    <subcellularLocation>
        <location evidence="6 8">Cytoplasm</location>
    </subcellularLocation>
</comment>
<dbReference type="InterPro" id="IPR001816">
    <property type="entry name" value="Transl_elong_EFTs/EF1B"/>
</dbReference>
<evidence type="ECO:0000313" key="11">
    <source>
        <dbReference type="Proteomes" id="UP000004310"/>
    </source>
</evidence>
<dbReference type="Gene3D" id="1.10.8.10">
    <property type="entry name" value="DNA helicase RuvA subunit, C-terminal domain"/>
    <property type="match status" value="1"/>
</dbReference>
<evidence type="ECO:0000256" key="7">
    <source>
        <dbReference type="RuleBase" id="RU000642"/>
    </source>
</evidence>
<dbReference type="Pfam" id="PF00889">
    <property type="entry name" value="EF_TS"/>
    <property type="match status" value="1"/>
</dbReference>
<evidence type="ECO:0000256" key="8">
    <source>
        <dbReference type="RuleBase" id="RU000643"/>
    </source>
</evidence>
<dbReference type="SUPFAM" id="SSF54713">
    <property type="entry name" value="Elongation factor Ts (EF-Ts), dimerisation domain"/>
    <property type="match status" value="2"/>
</dbReference>
<dbReference type="InterPro" id="IPR036402">
    <property type="entry name" value="EF-Ts_dimer_sf"/>
</dbReference>
<dbReference type="InterPro" id="IPR018101">
    <property type="entry name" value="Transl_elong_Ts_CS"/>
</dbReference>
<comment type="function">
    <text evidence="6 7">Associates with the EF-Tu.GDP complex and induces the exchange of GDP to GTP. It remains bound to the aminoacyl-tRNA.EF-Tu.GTP complex up to the GTP hydrolysis stage on the ribosome.</text>
</comment>
<proteinExistence type="inferred from homology"/>
<evidence type="ECO:0000256" key="5">
    <source>
        <dbReference type="ARBA" id="ARBA00022917"/>
    </source>
</evidence>
<organism evidence="10 11">
    <name type="scientific">Fulvimarina pelagi HTCC2506</name>
    <dbReference type="NCBI Taxonomy" id="314231"/>
    <lineage>
        <taxon>Bacteria</taxon>
        <taxon>Pseudomonadati</taxon>
        <taxon>Pseudomonadota</taxon>
        <taxon>Alphaproteobacteria</taxon>
        <taxon>Hyphomicrobiales</taxon>
        <taxon>Aurantimonadaceae</taxon>
        <taxon>Fulvimarina</taxon>
    </lineage>
</organism>
<dbReference type="AlphaFoldDB" id="Q0G6D4"/>
<dbReference type="Gene3D" id="1.10.286.20">
    <property type="match status" value="1"/>
</dbReference>
<dbReference type="Proteomes" id="UP000004310">
    <property type="component" value="Unassembled WGS sequence"/>
</dbReference>